<reference evidence="15 16" key="1">
    <citation type="submission" date="2020-07" db="EMBL/GenBank/DDBJ databases">
        <title>The yeast mating-type switching endonuclease HO is a domesticated member of an unorthodox homing genetic element family.</title>
        <authorList>
            <person name="Coughlan A.Y."/>
            <person name="Lombardi L."/>
            <person name="Braun-Galleani S."/>
            <person name="Martos A.R."/>
            <person name="Galeote V."/>
            <person name="Bigey F."/>
            <person name="Dequin S."/>
            <person name="Byrne K.P."/>
            <person name="Wolfe K.H."/>
        </authorList>
    </citation>
    <scope>NUCLEOTIDE SEQUENCE [LARGE SCALE GENOMIC DNA]</scope>
    <source>
        <strain evidence="15 16">NRRL Y-6702</strain>
    </source>
</reference>
<keyword evidence="14" id="KW-1133">Transmembrane helix</keyword>
<keyword evidence="14" id="KW-0472">Membrane</keyword>
<keyword evidence="7 12" id="KW-1015">Disulfide bond</keyword>
<comment type="pathway">
    <text evidence="2">Protein modification; protein glycosylation.</text>
</comment>
<evidence type="ECO:0000256" key="8">
    <source>
        <dbReference type="ARBA" id="ARBA00047669"/>
    </source>
</evidence>
<proteinExistence type="inferred from homology"/>
<comment type="catalytic activity">
    <reaction evidence="9">
        <text>N(4)-(alpha-D-Man-(1-&gt;2)-alpha-D-Man-(1-&gt;2)-alpha-D-Man-(1-&gt;3)-[alpha-D-Man-(1-&gt;2)-alpha-D-Man-(1-&gt;3)-[alpha-D-Man-(1-&gt;2)-alpha-D-Man-(1-&gt;6)]-alpha-D-Man-(1-&gt;6)]-beta-D-Man-(1-&gt;4)-beta-D-GlcNAc-(1-&gt;4)-beta-D-GlcNAc)-L-asparaginyl-[protein] (N-glucan mannose isomer 9A1,2,3B1,2,3) + 4 H2O = N(4)-(alpha-D-Man-(1-&gt;3)-[alpha-D-Man-(1-&gt;3)-[alpha-D-Man-(1-&gt;6)]-alpha-D-Man-(1-&gt;6)]-beta-D-Man-(1-&gt;4)-beta-D-GlcNAc-(1-&gt;4)-beta-D-GlcNAc)-L-asparaginyl-[protein] (N-glucan mannose isomer 5A1,2) + 4 beta-D-mannose</text>
        <dbReference type="Rhea" id="RHEA:56008"/>
        <dbReference type="Rhea" id="RHEA-COMP:14356"/>
        <dbReference type="Rhea" id="RHEA-COMP:14367"/>
        <dbReference type="ChEBI" id="CHEBI:15377"/>
        <dbReference type="ChEBI" id="CHEBI:28563"/>
        <dbReference type="ChEBI" id="CHEBI:59087"/>
        <dbReference type="ChEBI" id="CHEBI:139493"/>
        <dbReference type="EC" id="3.2.1.113"/>
    </reaction>
</comment>
<dbReference type="EMBL" id="CP058608">
    <property type="protein sequence ID" value="QLG73069.1"/>
    <property type="molecule type" value="Genomic_DNA"/>
</dbReference>
<feature type="active site" description="Proton donor" evidence="10">
    <location>
        <position position="401"/>
    </location>
</feature>
<evidence type="ECO:0000256" key="7">
    <source>
        <dbReference type="ARBA" id="ARBA00023157"/>
    </source>
</evidence>
<evidence type="ECO:0000256" key="9">
    <source>
        <dbReference type="ARBA" id="ARBA00048605"/>
    </source>
</evidence>
<dbReference type="Gene3D" id="1.50.10.10">
    <property type="match status" value="1"/>
</dbReference>
<evidence type="ECO:0000256" key="1">
    <source>
        <dbReference type="ARBA" id="ARBA00001913"/>
    </source>
</evidence>
<keyword evidence="14" id="KW-0812">Transmembrane</keyword>
<evidence type="ECO:0000256" key="14">
    <source>
        <dbReference type="SAM" id="Phobius"/>
    </source>
</evidence>
<evidence type="ECO:0000256" key="5">
    <source>
        <dbReference type="ARBA" id="ARBA00022801"/>
    </source>
</evidence>
<feature type="active site" evidence="10">
    <location>
        <position position="438"/>
    </location>
</feature>
<sequence>MRSDNILKIWLLGAISTALVAIGYLGKQKWTTVPQYGTAESVRNEIEEAFLESWRDYEDYAWGYDVYGPLSHSHRNMPRSGDPLGWITIDALDTMLLMFNKTTSNRAEFLKGILEIQVWTANELNYNIDAEVNIFETTIRMLGGLLSAYHYTKQLKIGNPEIYLNKSIDLCDRLAIAFKDRESGIPFSSVNLQTGEAIRNHVNEGASSTAEFTTLQLEFKYLSYLTGNATYWNLAENVYPALYDTNDLLSRYRGLAPIYTQPDSGLFHGQNIRFGSRGDSFYEYLLKQYLQSHEKIYYDLYRESMEGMKKYLIAKSIPSGFTYIGERPYGLQGALDPKMDHLVCFMGGLLGMGATEGLSIKKARKQSFWDSTREEDWKLAQELTHTCYQMYRQIPSGLSPEIVVFNDGITKIPPHAWSSPSGDFFVKPADKHNLQRPETVESIMFLYHLTKDEKYRQWGYEILSSFKEHTSVVTPDSRNVFVSLGDCISLPTHKRDNMESFWLAETLKYLYLLFEDDLDLTSIVFNTEAHPFPVFDLERLDEMHLKTNWSPSVVRL</sequence>
<protein>
    <recommendedName>
        <fullName evidence="13">alpha-1,2-Mannosidase</fullName>
        <ecNumber evidence="13">3.2.1.-</ecNumber>
    </recommendedName>
</protein>
<dbReference type="PANTHER" id="PTHR11742:SF55">
    <property type="entry name" value="ENDOPLASMIC RETICULUM MANNOSYL-OLIGOSACCHARIDE 1,2-ALPHA-MANNOSIDASE"/>
    <property type="match status" value="1"/>
</dbReference>
<feature type="active site" description="Proton donor" evidence="10">
    <location>
        <position position="136"/>
    </location>
</feature>
<evidence type="ECO:0000256" key="2">
    <source>
        <dbReference type="ARBA" id="ARBA00004922"/>
    </source>
</evidence>
<dbReference type="InterPro" id="IPR012341">
    <property type="entry name" value="6hp_glycosidase-like_sf"/>
</dbReference>
<keyword evidence="16" id="KW-1185">Reference proteome</keyword>
<dbReference type="PANTHER" id="PTHR11742">
    <property type="entry name" value="MANNOSYL-OLIGOSACCHARIDE ALPHA-1,2-MANNOSIDASE-RELATED"/>
    <property type="match status" value="1"/>
</dbReference>
<dbReference type="GO" id="GO:0004571">
    <property type="term" value="F:mannosyl-oligosaccharide 1,2-alpha-mannosidase activity"/>
    <property type="evidence" value="ECO:0007669"/>
    <property type="project" value="UniProtKB-EC"/>
</dbReference>
<comment type="similarity">
    <text evidence="3 13">Belongs to the glycosyl hydrolase 47 family.</text>
</comment>
<dbReference type="Proteomes" id="UP000509704">
    <property type="component" value="Chromosome 5"/>
</dbReference>
<dbReference type="SUPFAM" id="SSF48225">
    <property type="entry name" value="Seven-hairpin glycosidases"/>
    <property type="match status" value="1"/>
</dbReference>
<dbReference type="InterPro" id="IPR036026">
    <property type="entry name" value="Seven-hairpin_glycosidases"/>
</dbReference>
<gene>
    <name evidence="15" type="ORF">HG535_0E01530</name>
</gene>
<organism evidence="15 16">
    <name type="scientific">Zygotorulaspora mrakii</name>
    <name type="common">Zygosaccharomyces mrakii</name>
    <dbReference type="NCBI Taxonomy" id="42260"/>
    <lineage>
        <taxon>Eukaryota</taxon>
        <taxon>Fungi</taxon>
        <taxon>Dikarya</taxon>
        <taxon>Ascomycota</taxon>
        <taxon>Saccharomycotina</taxon>
        <taxon>Saccharomycetes</taxon>
        <taxon>Saccharomycetales</taxon>
        <taxon>Saccharomycetaceae</taxon>
        <taxon>Zygotorulaspora</taxon>
    </lineage>
</organism>
<evidence type="ECO:0000256" key="6">
    <source>
        <dbReference type="ARBA" id="ARBA00022837"/>
    </source>
</evidence>
<dbReference type="RefSeq" id="XP_037144796.1">
    <property type="nucleotide sequence ID" value="XM_037288901.1"/>
</dbReference>
<evidence type="ECO:0000256" key="11">
    <source>
        <dbReference type="PIRSR" id="PIRSR601382-2"/>
    </source>
</evidence>
<evidence type="ECO:0000256" key="12">
    <source>
        <dbReference type="PIRSR" id="PIRSR601382-3"/>
    </source>
</evidence>
<dbReference type="AlphaFoldDB" id="A0A7H9B521"/>
<keyword evidence="6 11" id="KW-0106">Calcium</keyword>
<dbReference type="OrthoDB" id="8118055at2759"/>
<evidence type="ECO:0000256" key="4">
    <source>
        <dbReference type="ARBA" id="ARBA00022723"/>
    </source>
</evidence>
<accession>A0A7H9B521</accession>
<dbReference type="GO" id="GO:0016020">
    <property type="term" value="C:membrane"/>
    <property type="evidence" value="ECO:0007669"/>
    <property type="project" value="InterPro"/>
</dbReference>
<evidence type="ECO:0000256" key="13">
    <source>
        <dbReference type="RuleBase" id="RU361193"/>
    </source>
</evidence>
<dbReference type="GO" id="GO:0005783">
    <property type="term" value="C:endoplasmic reticulum"/>
    <property type="evidence" value="ECO:0007669"/>
    <property type="project" value="TreeGrafter"/>
</dbReference>
<feature type="transmembrane region" description="Helical" evidence="14">
    <location>
        <begin position="7"/>
        <end position="26"/>
    </location>
</feature>
<keyword evidence="5 13" id="KW-0378">Hydrolase</keyword>
<evidence type="ECO:0000313" key="15">
    <source>
        <dbReference type="EMBL" id="QLG73069.1"/>
    </source>
</evidence>
<dbReference type="KEGG" id="zmk:HG535_0E01530"/>
<evidence type="ECO:0000256" key="3">
    <source>
        <dbReference type="ARBA" id="ARBA00007658"/>
    </source>
</evidence>
<dbReference type="InterPro" id="IPR001382">
    <property type="entry name" value="Glyco_hydro_47"/>
</dbReference>
<keyword evidence="4 11" id="KW-0479">Metal-binding</keyword>
<feature type="active site" evidence="10">
    <location>
        <position position="279"/>
    </location>
</feature>
<feature type="disulfide bond" evidence="12">
    <location>
        <begin position="344"/>
        <end position="387"/>
    </location>
</feature>
<dbReference type="PRINTS" id="PR00747">
    <property type="entry name" value="GLYHDRLASE47"/>
</dbReference>
<keyword evidence="13" id="KW-0326">Glycosidase</keyword>
<dbReference type="GeneID" id="59236811"/>
<dbReference type="EC" id="3.2.1.-" evidence="13"/>
<comment type="catalytic activity">
    <reaction evidence="8">
        <text>N(4)-(alpha-D-Man-(1-&gt;2)-alpha-D-Man-(1-&gt;2)-alpha-D-Man-(1-&gt;3)-[alpha-D-Man-(1-&gt;3)-[alpha-D-Man-(1-&gt;2)-alpha-D-Man-(1-&gt;6)]-alpha-D-Man-(1-&gt;6)]-beta-D-Man-(1-&gt;4)-beta-D-GlcNAc-(1-&gt;4)-beta-D-GlcNAc)-L-asparaginyl-[protein] (N-glucan mannose isomer 8A1,2,3B1,3) + 3 H2O = N(4)-(alpha-D-Man-(1-&gt;3)-[alpha-D-Man-(1-&gt;3)-[alpha-D-Man-(1-&gt;6)]-alpha-D-Man-(1-&gt;6)]-beta-D-Man-(1-&gt;4)-beta-D-GlcNAc-(1-&gt;4)-beta-D-GlcNAc)-L-asparaginyl-[protein] (N-glucan mannose isomer 5A1,2) + 3 beta-D-mannose</text>
        <dbReference type="Rhea" id="RHEA:56028"/>
        <dbReference type="Rhea" id="RHEA-COMP:14358"/>
        <dbReference type="Rhea" id="RHEA-COMP:14367"/>
        <dbReference type="ChEBI" id="CHEBI:15377"/>
        <dbReference type="ChEBI" id="CHEBI:28563"/>
        <dbReference type="ChEBI" id="CHEBI:59087"/>
        <dbReference type="ChEBI" id="CHEBI:60628"/>
        <dbReference type="EC" id="3.2.1.113"/>
    </reaction>
</comment>
<name>A0A7H9B521_ZYGMR</name>
<feature type="binding site" evidence="11">
    <location>
        <position position="527"/>
    </location>
    <ligand>
        <name>Ca(2+)</name>
        <dbReference type="ChEBI" id="CHEBI:29108"/>
    </ligand>
</feature>
<evidence type="ECO:0000313" key="16">
    <source>
        <dbReference type="Proteomes" id="UP000509704"/>
    </source>
</evidence>
<evidence type="ECO:0000256" key="10">
    <source>
        <dbReference type="PIRSR" id="PIRSR601382-1"/>
    </source>
</evidence>
<dbReference type="InterPro" id="IPR050749">
    <property type="entry name" value="Glycosyl_Hydrolase_47"/>
</dbReference>
<dbReference type="GO" id="GO:0005509">
    <property type="term" value="F:calcium ion binding"/>
    <property type="evidence" value="ECO:0007669"/>
    <property type="project" value="InterPro"/>
</dbReference>
<dbReference type="GO" id="GO:0036503">
    <property type="term" value="P:ERAD pathway"/>
    <property type="evidence" value="ECO:0007669"/>
    <property type="project" value="UniProtKB-ARBA"/>
</dbReference>
<comment type="cofactor">
    <cofactor evidence="1 11">
        <name>Ca(2+)</name>
        <dbReference type="ChEBI" id="CHEBI:29108"/>
    </cofactor>
</comment>
<dbReference type="GO" id="GO:0005975">
    <property type="term" value="P:carbohydrate metabolic process"/>
    <property type="evidence" value="ECO:0007669"/>
    <property type="project" value="InterPro"/>
</dbReference>
<dbReference type="Pfam" id="PF01532">
    <property type="entry name" value="Glyco_hydro_47"/>
    <property type="match status" value="1"/>
</dbReference>